<evidence type="ECO:0000256" key="1">
    <source>
        <dbReference type="ARBA" id="ARBA00006996"/>
    </source>
</evidence>
<dbReference type="SUPFAM" id="SSF49562">
    <property type="entry name" value="C2 domain (Calcium/lipid-binding domain, CaLB)"/>
    <property type="match status" value="2"/>
</dbReference>
<gene>
    <name evidence="4" type="ORF">GDO54_002990</name>
</gene>
<dbReference type="GO" id="GO:0001786">
    <property type="term" value="F:phosphatidylserine binding"/>
    <property type="evidence" value="ECO:0007669"/>
    <property type="project" value="TreeGrafter"/>
</dbReference>
<evidence type="ECO:0000313" key="4">
    <source>
        <dbReference type="EMBL" id="DBA17564.1"/>
    </source>
</evidence>
<dbReference type="GO" id="GO:0005886">
    <property type="term" value="C:plasma membrane"/>
    <property type="evidence" value="ECO:0007669"/>
    <property type="project" value="TreeGrafter"/>
</dbReference>
<dbReference type="GO" id="GO:0030276">
    <property type="term" value="F:clathrin binding"/>
    <property type="evidence" value="ECO:0007669"/>
    <property type="project" value="TreeGrafter"/>
</dbReference>
<dbReference type="PANTHER" id="PTHR10024:SF250">
    <property type="entry name" value="SYNAPTOTAGMIN-13"/>
    <property type="match status" value="1"/>
</dbReference>
<dbReference type="GO" id="GO:0005544">
    <property type="term" value="F:calcium-dependent phospholipid binding"/>
    <property type="evidence" value="ECO:0007669"/>
    <property type="project" value="TreeGrafter"/>
</dbReference>
<dbReference type="GO" id="GO:0000149">
    <property type="term" value="F:SNARE binding"/>
    <property type="evidence" value="ECO:0007669"/>
    <property type="project" value="TreeGrafter"/>
</dbReference>
<dbReference type="GO" id="GO:0005509">
    <property type="term" value="F:calcium ion binding"/>
    <property type="evidence" value="ECO:0007669"/>
    <property type="project" value="TreeGrafter"/>
</dbReference>
<dbReference type="PANTHER" id="PTHR10024">
    <property type="entry name" value="SYNAPTOTAGMIN"/>
    <property type="match status" value="1"/>
</dbReference>
<feature type="domain" description="C2" evidence="3">
    <location>
        <begin position="147"/>
        <end position="268"/>
    </location>
</feature>
<reference evidence="4" key="1">
    <citation type="thesis" date="2020" institute="ProQuest LLC" country="789 East Eisenhower Parkway, Ann Arbor, MI, USA">
        <title>Comparative Genomics and Chromosome Evolution.</title>
        <authorList>
            <person name="Mudd A.B."/>
        </authorList>
    </citation>
    <scope>NUCLEOTIDE SEQUENCE</scope>
    <source>
        <strain evidence="4">1538</strain>
        <tissue evidence="4">Blood</tissue>
    </source>
</reference>
<proteinExistence type="inferred from homology"/>
<dbReference type="GO" id="GO:0030424">
    <property type="term" value="C:axon"/>
    <property type="evidence" value="ECO:0007669"/>
    <property type="project" value="TreeGrafter"/>
</dbReference>
<dbReference type="InterPro" id="IPR000008">
    <property type="entry name" value="C2_dom"/>
</dbReference>
<dbReference type="GO" id="GO:0030672">
    <property type="term" value="C:synaptic vesicle membrane"/>
    <property type="evidence" value="ECO:0007669"/>
    <property type="project" value="TreeGrafter"/>
</dbReference>
<comment type="similarity">
    <text evidence="1">Belongs to the synaptotagmin family.</text>
</comment>
<keyword evidence="5" id="KW-1185">Reference proteome</keyword>
<dbReference type="GO" id="GO:0048488">
    <property type="term" value="P:synaptic vesicle endocytosis"/>
    <property type="evidence" value="ECO:0007669"/>
    <property type="project" value="TreeGrafter"/>
</dbReference>
<name>A0AAV2ZIR2_PYXAD</name>
<dbReference type="GO" id="GO:0031045">
    <property type="term" value="C:dense core granule"/>
    <property type="evidence" value="ECO:0007669"/>
    <property type="project" value="TreeGrafter"/>
</dbReference>
<dbReference type="AlphaFoldDB" id="A0AAV2ZIR2"/>
<dbReference type="EMBL" id="DYDO01000010">
    <property type="protein sequence ID" value="DBA17564.1"/>
    <property type="molecule type" value="Genomic_DNA"/>
</dbReference>
<organism evidence="4 5">
    <name type="scientific">Pyxicephalus adspersus</name>
    <name type="common">African bullfrog</name>
    <dbReference type="NCBI Taxonomy" id="30357"/>
    <lineage>
        <taxon>Eukaryota</taxon>
        <taxon>Metazoa</taxon>
        <taxon>Chordata</taxon>
        <taxon>Craniata</taxon>
        <taxon>Vertebrata</taxon>
        <taxon>Euteleostomi</taxon>
        <taxon>Amphibia</taxon>
        <taxon>Batrachia</taxon>
        <taxon>Anura</taxon>
        <taxon>Neobatrachia</taxon>
        <taxon>Ranoidea</taxon>
        <taxon>Pyxicephalidae</taxon>
        <taxon>Pyxicephalinae</taxon>
        <taxon>Pyxicephalus</taxon>
    </lineage>
</organism>
<accession>A0AAV2ZIR2</accession>
<dbReference type="SMART" id="SM00239">
    <property type="entry name" value="C2"/>
    <property type="match status" value="2"/>
</dbReference>
<comment type="caution">
    <text evidence="4">The sequence shown here is derived from an EMBL/GenBank/DDBJ whole genome shotgun (WGS) entry which is preliminary data.</text>
</comment>
<dbReference type="Pfam" id="PF00168">
    <property type="entry name" value="C2"/>
    <property type="match status" value="2"/>
</dbReference>
<feature type="transmembrane region" description="Helical" evidence="2">
    <location>
        <begin position="6"/>
        <end position="28"/>
    </location>
</feature>
<keyword evidence="2" id="KW-0812">Transmembrane</keyword>
<dbReference type="PROSITE" id="PS50004">
    <property type="entry name" value="C2"/>
    <property type="match status" value="2"/>
</dbReference>
<keyword evidence="2" id="KW-1133">Transmembrane helix</keyword>
<dbReference type="InterPro" id="IPR035892">
    <property type="entry name" value="C2_domain_sf"/>
</dbReference>
<sequence length="419" mass="46217">MIAAPLIAMGATLGTASGLIALCGLVCLCKYIHKKKMPPDSGEGTPVTMASVLQPGQVMNVYKCTEPVQPQAKLRFPHVISSKQTSPEIVNCKEHSLKVAGSDEMDANEATEDPTLKTISGVLISDQCVNTPPSDNEDSEKAVSPHHVPKLRYSLGYDRQTAELCVSFLESVGVLLPGEEESGSHCYVLGTLNTQRGQTEAQTALIKRSAHTVWEEALLFPLQEEDRAQAMLTLTLRNCDRFSRHQVAGEITLSLANVGIPFGTARWVDLRAPEKDITSTSEVLLSMSYLPAANRLIVVLIKARNIHSTNNNNLLGKDLYVKVTLWHKSQRLKKKQSKRAKHKINPVWNEMIMFEVPSELLKEVSIEMDMLCQEPGGGPSYSLGTCSLGSDQTATGKSHWQEMINNPRRQIAMWHRLLP</sequence>
<protein>
    <recommendedName>
        <fullName evidence="3">C2 domain-containing protein</fullName>
    </recommendedName>
</protein>
<dbReference type="FunFam" id="2.60.40.150:FF:000101">
    <property type="entry name" value="Synaptotagmin 13"/>
    <property type="match status" value="1"/>
</dbReference>
<evidence type="ECO:0000313" key="5">
    <source>
        <dbReference type="Proteomes" id="UP001181693"/>
    </source>
</evidence>
<feature type="domain" description="C2" evidence="3">
    <location>
        <begin position="279"/>
        <end position="415"/>
    </location>
</feature>
<keyword evidence="2" id="KW-0472">Membrane</keyword>
<dbReference type="Gene3D" id="2.60.40.150">
    <property type="entry name" value="C2 domain"/>
    <property type="match status" value="2"/>
</dbReference>
<evidence type="ECO:0000259" key="3">
    <source>
        <dbReference type="PROSITE" id="PS50004"/>
    </source>
</evidence>
<evidence type="ECO:0000256" key="2">
    <source>
        <dbReference type="SAM" id="Phobius"/>
    </source>
</evidence>
<dbReference type="GO" id="GO:0048791">
    <property type="term" value="P:calcium ion-regulated exocytosis of neurotransmitter"/>
    <property type="evidence" value="ECO:0007669"/>
    <property type="project" value="TreeGrafter"/>
</dbReference>
<dbReference type="Proteomes" id="UP001181693">
    <property type="component" value="Unassembled WGS sequence"/>
</dbReference>